<evidence type="ECO:0000313" key="2">
    <source>
        <dbReference type="Proteomes" id="UP000006538"/>
    </source>
</evidence>
<dbReference type="EMBL" id="GU075905">
    <property type="protein sequence ID" value="ADO99880.1"/>
    <property type="molecule type" value="Genomic_DNA"/>
</dbReference>
<dbReference type="Proteomes" id="UP000006538">
    <property type="component" value="Segment"/>
</dbReference>
<sequence length="301" mass="32422">MGTLNVGTVNASTLDAAAALNFPTYSTGSRPSSGIDTGATIYNSTTEKLQTWNGSEWMDIGGGSEPDGSSSDKAAASAAAILQVNPQATDGVYWILLPSVGAKQVYCMMDTNHLGGGGWMLAWKCTRGSTFHYDTSYWTSTNTYNETSQLNRNDGDHKNHVFNYFVAGTLGAVFPDLNNGGQSSVGYNGWTWKQGGVGQTCLQRFQSNYRISSNPRGESMWQGSGFSGQGGFQWYGFNYTGSSNNAMRWGFGWNNEGGESSNDVCSGIGHRRTDSSAGDHIYCCQSTTGVNRSCRAEIWVQ</sequence>
<evidence type="ECO:0000313" key="1">
    <source>
        <dbReference type="EMBL" id="ADO99880.1"/>
    </source>
</evidence>
<reference evidence="1 2" key="1">
    <citation type="journal article" date="2010" name="Environ. Microbiol.">
        <title>Genomic analysis of oceanic cyanobacterial myoviruses compared with T4-like myoviruses from diverse hosts and environments.</title>
        <authorList>
            <person name="Sullivan M.B."/>
            <person name="Huang K.H."/>
            <person name="Ignacio-Espinoza J.C."/>
            <person name="Berlin A.M."/>
            <person name="Kelly L."/>
            <person name="Weigele P.R."/>
            <person name="DeFrancesco A.S."/>
            <person name="Kern S.E."/>
            <person name="Thompson L.R."/>
            <person name="Young S."/>
            <person name="Yandava C."/>
            <person name="Fu R."/>
            <person name="Krastins B."/>
            <person name="Chase M."/>
            <person name="Sarracino D."/>
            <person name="Osburne M.S."/>
            <person name="Henn M.R."/>
            <person name="Chisholm S.W."/>
        </authorList>
    </citation>
    <scope>NUCLEOTIDE SEQUENCE [LARGE SCALE GENOMIC DNA]</scope>
    <source>
        <strain evidence="1">M4-259</strain>
    </source>
</reference>
<dbReference type="KEGG" id="vg:10327973"/>
<organism evidence="1 2">
    <name type="scientific">Prochlorococcus phage P-HM2</name>
    <dbReference type="NCBI Taxonomy" id="445696"/>
    <lineage>
        <taxon>Viruses</taxon>
        <taxon>Duplodnaviria</taxon>
        <taxon>Heunggongvirae</taxon>
        <taxon>Uroviricota</taxon>
        <taxon>Caudoviricetes</taxon>
        <taxon>Eurybiavirus</taxon>
        <taxon>Eurybiavirus PHM2</taxon>
    </lineage>
</organism>
<dbReference type="NCBIfam" id="NF040941">
    <property type="entry name" value="GGGWT_bact"/>
    <property type="match status" value="1"/>
</dbReference>
<accession>E3SSV2</accession>
<dbReference type="InterPro" id="IPR014716">
    <property type="entry name" value="Fibrinogen_a/b/g_C_1"/>
</dbReference>
<dbReference type="GeneID" id="10327973"/>
<name>E3SSV2_9CAUD</name>
<dbReference type="OrthoDB" id="36431at10239"/>
<keyword evidence="2" id="KW-1185">Reference proteome</keyword>
<proteinExistence type="predicted"/>
<gene>
    <name evidence="1" type="ORF">PHM2_102</name>
</gene>
<dbReference type="RefSeq" id="YP_004323471.1">
    <property type="nucleotide sequence ID" value="NC_015284.1"/>
</dbReference>
<dbReference type="Gene3D" id="3.90.215.10">
    <property type="entry name" value="Gamma Fibrinogen, chain A, domain 1"/>
    <property type="match status" value="1"/>
</dbReference>
<protein>
    <submittedName>
        <fullName evidence="1">Uncharacterized protein</fullName>
    </submittedName>
</protein>